<comment type="caution">
    <text evidence="1">The sequence shown here is derived from an EMBL/GenBank/DDBJ whole genome shotgun (WGS) entry which is preliminary data.</text>
</comment>
<dbReference type="EMBL" id="JBGMEK010000031">
    <property type="protein sequence ID" value="MFA0812003.1"/>
    <property type="molecule type" value="Genomic_DNA"/>
</dbReference>
<evidence type="ECO:0000313" key="2">
    <source>
        <dbReference type="Proteomes" id="UP001569428"/>
    </source>
</evidence>
<reference evidence="1 2" key="1">
    <citation type="submission" date="2024-08" db="EMBL/GenBank/DDBJ databases">
        <authorList>
            <person name="Ishaq N."/>
        </authorList>
    </citation>
    <scope>NUCLEOTIDE SEQUENCE [LARGE SCALE GENOMIC DNA]</scope>
    <source>
        <strain evidence="1 2">DSM 18651</strain>
    </source>
</reference>
<dbReference type="Proteomes" id="UP001569428">
    <property type="component" value="Unassembled WGS sequence"/>
</dbReference>
<proteinExistence type="predicted"/>
<sequence>MTKVIKDTFFAFMSEKILKRLIIRALRELAKRTETDIDDKVVEDMAETLNVKGA</sequence>
<gene>
    <name evidence="1" type="ORF">ACCI49_13865</name>
</gene>
<organism evidence="1 2">
    <name type="scientific">Microbulbifer epialgicus</name>
    <dbReference type="NCBI Taxonomy" id="393907"/>
    <lineage>
        <taxon>Bacteria</taxon>
        <taxon>Pseudomonadati</taxon>
        <taxon>Pseudomonadota</taxon>
        <taxon>Gammaproteobacteria</taxon>
        <taxon>Cellvibrionales</taxon>
        <taxon>Microbulbiferaceae</taxon>
        <taxon>Microbulbifer</taxon>
    </lineage>
</organism>
<protein>
    <submittedName>
        <fullName evidence="1">Uncharacterized protein</fullName>
    </submittedName>
</protein>
<dbReference type="RefSeq" id="WP_371839615.1">
    <property type="nucleotide sequence ID" value="NZ_JBGMEK010000031.1"/>
</dbReference>
<evidence type="ECO:0000313" key="1">
    <source>
        <dbReference type="EMBL" id="MFA0812003.1"/>
    </source>
</evidence>
<keyword evidence="2" id="KW-1185">Reference proteome</keyword>
<name>A0ABV4P0V8_9GAMM</name>
<accession>A0ABV4P0V8</accession>